<accession>A0A645ESI4</accession>
<sequence>MLISDRAINLGSKLKLPERKPLRESILEYLYSQSLLQNSKTITLPISKTELANRFRVQRTSVSREFSRLEKDGIIKLFDDTKKIEIVK</sequence>
<dbReference type="Pfam" id="PF13545">
    <property type="entry name" value="HTH_Crp_2"/>
    <property type="match status" value="1"/>
</dbReference>
<organism evidence="2">
    <name type="scientific">bioreactor metagenome</name>
    <dbReference type="NCBI Taxonomy" id="1076179"/>
    <lineage>
        <taxon>unclassified sequences</taxon>
        <taxon>metagenomes</taxon>
        <taxon>ecological metagenomes</taxon>
    </lineage>
</organism>
<dbReference type="InterPro" id="IPR036390">
    <property type="entry name" value="WH_DNA-bd_sf"/>
</dbReference>
<evidence type="ECO:0000313" key="2">
    <source>
        <dbReference type="EMBL" id="MPN04975.1"/>
    </source>
</evidence>
<reference evidence="2" key="1">
    <citation type="submission" date="2019-08" db="EMBL/GenBank/DDBJ databases">
        <authorList>
            <person name="Kucharzyk K."/>
            <person name="Murdoch R.W."/>
            <person name="Higgins S."/>
            <person name="Loffler F."/>
        </authorList>
    </citation>
    <scope>NUCLEOTIDE SEQUENCE</scope>
</reference>
<gene>
    <name evidence="2" type="ORF">SDC9_152224</name>
</gene>
<dbReference type="AlphaFoldDB" id="A0A645ESI4"/>
<dbReference type="SMART" id="SM00419">
    <property type="entry name" value="HTH_CRP"/>
    <property type="match status" value="1"/>
</dbReference>
<dbReference type="EMBL" id="VSSQ01050892">
    <property type="protein sequence ID" value="MPN04975.1"/>
    <property type="molecule type" value="Genomic_DNA"/>
</dbReference>
<dbReference type="InterPro" id="IPR012318">
    <property type="entry name" value="HTH_CRP"/>
</dbReference>
<protein>
    <recommendedName>
        <fullName evidence="1">HTH crp-type domain-containing protein</fullName>
    </recommendedName>
</protein>
<proteinExistence type="predicted"/>
<dbReference type="GO" id="GO:0003677">
    <property type="term" value="F:DNA binding"/>
    <property type="evidence" value="ECO:0007669"/>
    <property type="project" value="InterPro"/>
</dbReference>
<dbReference type="GO" id="GO:0006355">
    <property type="term" value="P:regulation of DNA-templated transcription"/>
    <property type="evidence" value="ECO:0007669"/>
    <property type="project" value="InterPro"/>
</dbReference>
<feature type="domain" description="HTH crp-type" evidence="1">
    <location>
        <begin position="38"/>
        <end position="88"/>
    </location>
</feature>
<dbReference type="SUPFAM" id="SSF46785">
    <property type="entry name" value="Winged helix' DNA-binding domain"/>
    <property type="match status" value="1"/>
</dbReference>
<evidence type="ECO:0000259" key="1">
    <source>
        <dbReference type="SMART" id="SM00419"/>
    </source>
</evidence>
<dbReference type="Gene3D" id="2.60.120.10">
    <property type="entry name" value="Jelly Rolls"/>
    <property type="match status" value="1"/>
</dbReference>
<dbReference type="InterPro" id="IPR014710">
    <property type="entry name" value="RmlC-like_jellyroll"/>
</dbReference>
<name>A0A645ESI4_9ZZZZ</name>
<comment type="caution">
    <text evidence="2">The sequence shown here is derived from an EMBL/GenBank/DDBJ whole genome shotgun (WGS) entry which is preliminary data.</text>
</comment>